<evidence type="ECO:0000313" key="5">
    <source>
        <dbReference type="EMBL" id="VIO66233.1"/>
    </source>
</evidence>
<dbReference type="AlphaFoldDB" id="A0A508SUQ8"/>
<dbReference type="CDD" id="cd00383">
    <property type="entry name" value="trans_reg_C"/>
    <property type="match status" value="1"/>
</dbReference>
<dbReference type="Pfam" id="PF00486">
    <property type="entry name" value="Trans_reg_C"/>
    <property type="match status" value="1"/>
</dbReference>
<accession>A0A508SUQ8</accession>
<name>A0A508SUQ8_9BRAD</name>
<dbReference type="Gene3D" id="1.25.40.10">
    <property type="entry name" value="Tetratricopeptide repeat domain"/>
    <property type="match status" value="2"/>
</dbReference>
<dbReference type="Gene3D" id="3.40.50.10070">
    <property type="entry name" value="TolB, N-terminal domain"/>
    <property type="match status" value="1"/>
</dbReference>
<dbReference type="Proteomes" id="UP000328092">
    <property type="component" value="Unassembled WGS sequence"/>
</dbReference>
<dbReference type="InterPro" id="IPR036388">
    <property type="entry name" value="WH-like_DNA-bd_sf"/>
</dbReference>
<organism evidence="5 6">
    <name type="scientific">Bradyrhizobium ivorense</name>
    <dbReference type="NCBI Taxonomy" id="2511166"/>
    <lineage>
        <taxon>Bacteria</taxon>
        <taxon>Pseudomonadati</taxon>
        <taxon>Pseudomonadota</taxon>
        <taxon>Alphaproteobacteria</taxon>
        <taxon>Hyphomicrobiales</taxon>
        <taxon>Nitrobacteraceae</taxon>
        <taxon>Bradyrhizobium</taxon>
    </lineage>
</organism>
<dbReference type="InterPro" id="IPR011990">
    <property type="entry name" value="TPR-like_helical_dom_sf"/>
</dbReference>
<protein>
    <submittedName>
        <fullName evidence="5">Transcriptional activator CadC</fullName>
    </submittedName>
</protein>
<dbReference type="InterPro" id="IPR016032">
    <property type="entry name" value="Sig_transdc_resp-reg_C-effctor"/>
</dbReference>
<evidence type="ECO:0000256" key="1">
    <source>
        <dbReference type="ARBA" id="ARBA00023125"/>
    </source>
</evidence>
<dbReference type="EMBL" id="CAADFC020000004">
    <property type="protein sequence ID" value="VIO66233.1"/>
    <property type="molecule type" value="Genomic_DNA"/>
</dbReference>
<dbReference type="GO" id="GO:0000160">
    <property type="term" value="P:phosphorelay signal transduction system"/>
    <property type="evidence" value="ECO:0007669"/>
    <property type="project" value="InterPro"/>
</dbReference>
<proteinExistence type="predicted"/>
<evidence type="ECO:0000256" key="2">
    <source>
        <dbReference type="PROSITE-ProRule" id="PRU01091"/>
    </source>
</evidence>
<dbReference type="InterPro" id="IPR001867">
    <property type="entry name" value="OmpR/PhoB-type_DNA-bd"/>
</dbReference>
<reference evidence="5" key="1">
    <citation type="submission" date="2019-02" db="EMBL/GenBank/DDBJ databases">
        <authorList>
            <person name="Pothier F.J."/>
        </authorList>
    </citation>
    <scope>NUCLEOTIDE SEQUENCE</scope>
    <source>
        <strain evidence="5">CI-1B</strain>
    </source>
</reference>
<feature type="DNA-binding region" description="OmpR/PhoB-type" evidence="2">
    <location>
        <begin position="28"/>
        <end position="126"/>
    </location>
</feature>
<feature type="domain" description="OmpR/PhoB-type" evidence="4">
    <location>
        <begin position="28"/>
        <end position="126"/>
    </location>
</feature>
<comment type="caution">
    <text evidence="5">The sequence shown here is derived from an EMBL/GenBank/DDBJ whole genome shotgun (WGS) entry which is preliminary data.</text>
</comment>
<dbReference type="PROSITE" id="PS51755">
    <property type="entry name" value="OMPR_PHOB"/>
    <property type="match status" value="1"/>
</dbReference>
<dbReference type="SMART" id="SM00862">
    <property type="entry name" value="Trans_reg_C"/>
    <property type="match status" value="1"/>
</dbReference>
<dbReference type="GO" id="GO:0006355">
    <property type="term" value="P:regulation of DNA-templated transcription"/>
    <property type="evidence" value="ECO:0007669"/>
    <property type="project" value="InterPro"/>
</dbReference>
<evidence type="ECO:0000259" key="4">
    <source>
        <dbReference type="PROSITE" id="PS51755"/>
    </source>
</evidence>
<dbReference type="SMART" id="SM00028">
    <property type="entry name" value="TPR"/>
    <property type="match status" value="4"/>
</dbReference>
<sequence>MASLHFHYRQLILPAPAVFGRALRRNGKLRYLFEDCTFDTERRELQRGTDVVSITPQVFDLLVYLIQNRERVVSKDDLIGVIWNGRVVSDAAVTTRINAARHAIGDSGQKQVLIKTLPRKGFRFVGKVREIAGAATVGERSDAVPEHGNGHAPDPAAHNGASTTNRPSPPPLSIIVLPFANLSADPEQDYFVDGVTESLTTDLSRIRGSFVIGRHTAFTFKGKAVDIKQIGRELNVRYVFGGSTQRANGRLRVNAQLIDAETGNYLWAERFDRPVTDLFEMQDEIVSRLAATLNAQMIEAEARRAARAQHPSVTDLLFQGRACMYKGLTREHLAQARGFFEQALAFDPDNVSGLLGTASIDFNIAANFFTDDRTVPFAAAERTLLKAQSIDPDHAMVLAVLGYTHIYTRRVEQGIAECEQTLALDASLTTAHAGIGVAKGFLGRGEETEDHIRTALRLSPRDFYAHRWMMFAGTAMFWRGDDTRAVAWLRQSIGTNRNFPLAHFHLAAALAQLGALDEARAAAQAGLVLDPTFTIRNYRANALSDHPKHLAGRERSYQGLRMAAVPEG</sequence>
<keyword evidence="6" id="KW-1185">Reference proteome</keyword>
<gene>
    <name evidence="5" type="primary">cadC_1</name>
    <name evidence="5" type="ORF">CI1B_13520</name>
</gene>
<keyword evidence="1 2" id="KW-0238">DNA-binding</keyword>
<dbReference type="InterPro" id="IPR019734">
    <property type="entry name" value="TPR_rpt"/>
</dbReference>
<evidence type="ECO:0000313" key="6">
    <source>
        <dbReference type="Proteomes" id="UP000328092"/>
    </source>
</evidence>
<dbReference type="SUPFAM" id="SSF46894">
    <property type="entry name" value="C-terminal effector domain of the bipartite response regulators"/>
    <property type="match status" value="1"/>
</dbReference>
<dbReference type="GO" id="GO:0003677">
    <property type="term" value="F:DNA binding"/>
    <property type="evidence" value="ECO:0007669"/>
    <property type="project" value="UniProtKB-UniRule"/>
</dbReference>
<evidence type="ECO:0000256" key="3">
    <source>
        <dbReference type="SAM" id="MobiDB-lite"/>
    </source>
</evidence>
<feature type="region of interest" description="Disordered" evidence="3">
    <location>
        <begin position="138"/>
        <end position="168"/>
    </location>
</feature>
<feature type="compositionally biased region" description="Basic and acidic residues" evidence="3">
    <location>
        <begin position="139"/>
        <end position="149"/>
    </location>
</feature>
<dbReference type="Gene3D" id="1.10.10.10">
    <property type="entry name" value="Winged helix-like DNA-binding domain superfamily/Winged helix DNA-binding domain"/>
    <property type="match status" value="1"/>
</dbReference>
<dbReference type="OrthoDB" id="54411at2"/>
<dbReference type="SUPFAM" id="SSF48452">
    <property type="entry name" value="TPR-like"/>
    <property type="match status" value="1"/>
</dbReference>